<organism evidence="1 2">
    <name type="scientific">Drosophila erecta</name>
    <name type="common">Fruit fly</name>
    <dbReference type="NCBI Taxonomy" id="7220"/>
    <lineage>
        <taxon>Eukaryota</taxon>
        <taxon>Metazoa</taxon>
        <taxon>Ecdysozoa</taxon>
        <taxon>Arthropoda</taxon>
        <taxon>Hexapoda</taxon>
        <taxon>Insecta</taxon>
        <taxon>Pterygota</taxon>
        <taxon>Neoptera</taxon>
        <taxon>Endopterygota</taxon>
        <taxon>Diptera</taxon>
        <taxon>Brachycera</taxon>
        <taxon>Muscomorpha</taxon>
        <taxon>Ephydroidea</taxon>
        <taxon>Drosophilidae</taxon>
        <taxon>Drosophila</taxon>
        <taxon>Sophophora</taxon>
    </lineage>
</organism>
<reference evidence="1 2" key="1">
    <citation type="journal article" date="2007" name="Nature">
        <title>Evolution of genes and genomes on the Drosophila phylogeny.</title>
        <authorList>
            <consortium name="Drosophila 12 Genomes Consortium"/>
            <person name="Clark A.G."/>
            <person name="Eisen M.B."/>
            <person name="Smith D.R."/>
            <person name="Bergman C.M."/>
            <person name="Oliver B."/>
            <person name="Markow T.A."/>
            <person name="Kaufman T.C."/>
            <person name="Kellis M."/>
            <person name="Gelbart W."/>
            <person name="Iyer V.N."/>
            <person name="Pollard D.A."/>
            <person name="Sackton T.B."/>
            <person name="Larracuente A.M."/>
            <person name="Singh N.D."/>
            <person name="Abad J.P."/>
            <person name="Abt D.N."/>
            <person name="Adryan B."/>
            <person name="Aguade M."/>
            <person name="Akashi H."/>
            <person name="Anderson W.W."/>
            <person name="Aquadro C.F."/>
            <person name="Ardell D.H."/>
            <person name="Arguello R."/>
            <person name="Artieri C.G."/>
            <person name="Barbash D.A."/>
            <person name="Barker D."/>
            <person name="Barsanti P."/>
            <person name="Batterham P."/>
            <person name="Batzoglou S."/>
            <person name="Begun D."/>
            <person name="Bhutkar A."/>
            <person name="Blanco E."/>
            <person name="Bosak S.A."/>
            <person name="Bradley R.K."/>
            <person name="Brand A.D."/>
            <person name="Brent M.R."/>
            <person name="Brooks A.N."/>
            <person name="Brown R.H."/>
            <person name="Butlin R.K."/>
            <person name="Caggese C."/>
            <person name="Calvi B.R."/>
            <person name="Bernardo de Carvalho A."/>
            <person name="Caspi A."/>
            <person name="Castrezana S."/>
            <person name="Celniker S.E."/>
            <person name="Chang J.L."/>
            <person name="Chapple C."/>
            <person name="Chatterji S."/>
            <person name="Chinwalla A."/>
            <person name="Civetta A."/>
            <person name="Clifton S.W."/>
            <person name="Comeron J.M."/>
            <person name="Costello J.C."/>
            <person name="Coyne J.A."/>
            <person name="Daub J."/>
            <person name="David R.G."/>
            <person name="Delcher A.L."/>
            <person name="Delehaunty K."/>
            <person name="Do C.B."/>
            <person name="Ebling H."/>
            <person name="Edwards K."/>
            <person name="Eickbush T."/>
            <person name="Evans J.D."/>
            <person name="Filipski A."/>
            <person name="Findeiss S."/>
            <person name="Freyhult E."/>
            <person name="Fulton L."/>
            <person name="Fulton R."/>
            <person name="Garcia A.C."/>
            <person name="Gardiner A."/>
            <person name="Garfield D.A."/>
            <person name="Garvin B.E."/>
            <person name="Gibson G."/>
            <person name="Gilbert D."/>
            <person name="Gnerre S."/>
            <person name="Godfrey J."/>
            <person name="Good R."/>
            <person name="Gotea V."/>
            <person name="Gravely B."/>
            <person name="Greenberg A.J."/>
            <person name="Griffiths-Jones S."/>
            <person name="Gross S."/>
            <person name="Guigo R."/>
            <person name="Gustafson E.A."/>
            <person name="Haerty W."/>
            <person name="Hahn M.W."/>
            <person name="Halligan D.L."/>
            <person name="Halpern A.L."/>
            <person name="Halter G.M."/>
            <person name="Han M.V."/>
            <person name="Heger A."/>
            <person name="Hillier L."/>
            <person name="Hinrichs A.S."/>
            <person name="Holmes I."/>
            <person name="Hoskins R.A."/>
            <person name="Hubisz M.J."/>
            <person name="Hultmark D."/>
            <person name="Huntley M.A."/>
            <person name="Jaffe D.B."/>
            <person name="Jagadeeshan S."/>
            <person name="Jeck W.R."/>
            <person name="Johnson J."/>
            <person name="Jones C.D."/>
            <person name="Jordan W.C."/>
            <person name="Karpen G.H."/>
            <person name="Kataoka E."/>
            <person name="Keightley P.D."/>
            <person name="Kheradpour P."/>
            <person name="Kirkness E.F."/>
            <person name="Koerich L.B."/>
            <person name="Kristiansen K."/>
            <person name="Kudrna D."/>
            <person name="Kulathinal R.J."/>
            <person name="Kumar S."/>
            <person name="Kwok R."/>
            <person name="Lander E."/>
            <person name="Langley C.H."/>
            <person name="Lapoint R."/>
            <person name="Lazzaro B.P."/>
            <person name="Lee S.J."/>
            <person name="Levesque L."/>
            <person name="Li R."/>
            <person name="Lin C.F."/>
            <person name="Lin M.F."/>
            <person name="Lindblad-Toh K."/>
            <person name="Llopart A."/>
            <person name="Long M."/>
            <person name="Low L."/>
            <person name="Lozovsky E."/>
            <person name="Lu J."/>
            <person name="Luo M."/>
            <person name="Machado C.A."/>
            <person name="Makalowski W."/>
            <person name="Marzo M."/>
            <person name="Matsuda M."/>
            <person name="Matzkin L."/>
            <person name="McAllister B."/>
            <person name="McBride C.S."/>
            <person name="McKernan B."/>
            <person name="McKernan K."/>
            <person name="Mendez-Lago M."/>
            <person name="Minx P."/>
            <person name="Mollenhauer M.U."/>
            <person name="Montooth K."/>
            <person name="Mount S.M."/>
            <person name="Mu X."/>
            <person name="Myers E."/>
            <person name="Negre B."/>
            <person name="Newfeld S."/>
            <person name="Nielsen R."/>
            <person name="Noor M.A."/>
            <person name="O'Grady P."/>
            <person name="Pachter L."/>
            <person name="Papaceit M."/>
            <person name="Parisi M.J."/>
            <person name="Parisi M."/>
            <person name="Parts L."/>
            <person name="Pedersen J.S."/>
            <person name="Pesole G."/>
            <person name="Phillippy A.M."/>
            <person name="Ponting C.P."/>
            <person name="Pop M."/>
            <person name="Porcelli D."/>
            <person name="Powell J.R."/>
            <person name="Prohaska S."/>
            <person name="Pruitt K."/>
            <person name="Puig M."/>
            <person name="Quesneville H."/>
            <person name="Ram K.R."/>
            <person name="Rand D."/>
            <person name="Rasmussen M.D."/>
            <person name="Reed L.K."/>
            <person name="Reenan R."/>
            <person name="Reily A."/>
            <person name="Remington K.A."/>
            <person name="Rieger T.T."/>
            <person name="Ritchie M.G."/>
            <person name="Robin C."/>
            <person name="Rogers Y.H."/>
            <person name="Rohde C."/>
            <person name="Rozas J."/>
            <person name="Rubenfield M.J."/>
            <person name="Ruiz A."/>
            <person name="Russo S."/>
            <person name="Salzberg S.L."/>
            <person name="Sanchez-Gracia A."/>
            <person name="Saranga D.J."/>
            <person name="Sato H."/>
            <person name="Schaeffer S.W."/>
            <person name="Schatz M.C."/>
            <person name="Schlenke T."/>
            <person name="Schwartz R."/>
            <person name="Segarra C."/>
            <person name="Singh R.S."/>
            <person name="Sirot L."/>
            <person name="Sirota M."/>
            <person name="Sisneros N.B."/>
            <person name="Smith C.D."/>
            <person name="Smith T.F."/>
            <person name="Spieth J."/>
            <person name="Stage D.E."/>
            <person name="Stark A."/>
            <person name="Stephan W."/>
            <person name="Strausberg R.L."/>
            <person name="Strempel S."/>
            <person name="Sturgill D."/>
            <person name="Sutton G."/>
            <person name="Sutton G.G."/>
            <person name="Tao W."/>
            <person name="Teichmann S."/>
            <person name="Tobari Y.N."/>
            <person name="Tomimura Y."/>
            <person name="Tsolas J.M."/>
            <person name="Valente V.L."/>
            <person name="Venter E."/>
            <person name="Venter J.C."/>
            <person name="Vicario S."/>
            <person name="Vieira F.G."/>
            <person name="Vilella A.J."/>
            <person name="Villasante A."/>
            <person name="Walenz B."/>
            <person name="Wang J."/>
            <person name="Wasserman M."/>
            <person name="Watts T."/>
            <person name="Wilson D."/>
            <person name="Wilson R.K."/>
            <person name="Wing R.A."/>
            <person name="Wolfner M.F."/>
            <person name="Wong A."/>
            <person name="Wong G.K."/>
            <person name="Wu C.I."/>
            <person name="Wu G."/>
            <person name="Yamamoto D."/>
            <person name="Yang H.P."/>
            <person name="Yang S.P."/>
            <person name="Yorke J.A."/>
            <person name="Yoshida K."/>
            <person name="Zdobnov E."/>
            <person name="Zhang P."/>
            <person name="Zhang Y."/>
            <person name="Zimin A.V."/>
            <person name="Baldwin J."/>
            <person name="Abdouelleil A."/>
            <person name="Abdulkadir J."/>
            <person name="Abebe A."/>
            <person name="Abera B."/>
            <person name="Abreu J."/>
            <person name="Acer S.C."/>
            <person name="Aftuck L."/>
            <person name="Alexander A."/>
            <person name="An P."/>
            <person name="Anderson E."/>
            <person name="Anderson S."/>
            <person name="Arachi H."/>
            <person name="Azer M."/>
            <person name="Bachantsang P."/>
            <person name="Barry A."/>
            <person name="Bayul T."/>
            <person name="Berlin A."/>
            <person name="Bessette D."/>
            <person name="Bloom T."/>
            <person name="Blye J."/>
            <person name="Boguslavskiy L."/>
            <person name="Bonnet C."/>
            <person name="Boukhgalter B."/>
            <person name="Bourzgui I."/>
            <person name="Brown A."/>
            <person name="Cahill P."/>
            <person name="Channer S."/>
            <person name="Cheshatsang Y."/>
            <person name="Chuda L."/>
            <person name="Citroen M."/>
            <person name="Collymore A."/>
            <person name="Cooke P."/>
            <person name="Costello M."/>
            <person name="D'Aco K."/>
            <person name="Daza R."/>
            <person name="De Haan G."/>
            <person name="DeGray S."/>
            <person name="DeMaso C."/>
            <person name="Dhargay N."/>
            <person name="Dooley K."/>
            <person name="Dooley E."/>
            <person name="Doricent M."/>
            <person name="Dorje P."/>
            <person name="Dorjee K."/>
            <person name="Dupes A."/>
            <person name="Elong R."/>
            <person name="Falk J."/>
            <person name="Farina A."/>
            <person name="Faro S."/>
            <person name="Ferguson D."/>
            <person name="Fisher S."/>
            <person name="Foley C.D."/>
            <person name="Franke A."/>
            <person name="Friedrich D."/>
            <person name="Gadbois L."/>
            <person name="Gearin G."/>
            <person name="Gearin C.R."/>
            <person name="Giannoukos G."/>
            <person name="Goode T."/>
            <person name="Graham J."/>
            <person name="Grandbois E."/>
            <person name="Grewal S."/>
            <person name="Gyaltsen K."/>
            <person name="Hafez N."/>
            <person name="Hagos B."/>
            <person name="Hall J."/>
            <person name="Henson C."/>
            <person name="Hollinger A."/>
            <person name="Honan T."/>
            <person name="Huard M.D."/>
            <person name="Hughes L."/>
            <person name="Hurhula B."/>
            <person name="Husby M.E."/>
            <person name="Kamat A."/>
            <person name="Kanga B."/>
            <person name="Kashin S."/>
            <person name="Khazanovich D."/>
            <person name="Kisner P."/>
            <person name="Lance K."/>
            <person name="Lara M."/>
            <person name="Lee W."/>
            <person name="Lennon N."/>
            <person name="Letendre F."/>
            <person name="LeVine R."/>
            <person name="Lipovsky A."/>
            <person name="Liu X."/>
            <person name="Liu J."/>
            <person name="Liu S."/>
            <person name="Lokyitsang T."/>
            <person name="Lokyitsang Y."/>
            <person name="Lubonja R."/>
            <person name="Lui A."/>
            <person name="MacDonald P."/>
            <person name="Magnisalis V."/>
            <person name="Maru K."/>
            <person name="Matthews C."/>
            <person name="McCusker W."/>
            <person name="McDonough S."/>
            <person name="Mehta T."/>
            <person name="Meldrim J."/>
            <person name="Meneus L."/>
            <person name="Mihai O."/>
            <person name="Mihalev A."/>
            <person name="Mihova T."/>
            <person name="Mittelman R."/>
            <person name="Mlenga V."/>
            <person name="Montmayeur A."/>
            <person name="Mulrain L."/>
            <person name="Navidi A."/>
            <person name="Naylor J."/>
            <person name="Negash T."/>
            <person name="Nguyen T."/>
            <person name="Nguyen N."/>
            <person name="Nicol R."/>
            <person name="Norbu C."/>
            <person name="Norbu N."/>
            <person name="Novod N."/>
            <person name="O'Neill B."/>
            <person name="Osman S."/>
            <person name="Markiewicz E."/>
            <person name="Oyono O.L."/>
            <person name="Patti C."/>
            <person name="Phunkhang P."/>
            <person name="Pierre F."/>
            <person name="Priest M."/>
            <person name="Raghuraman S."/>
            <person name="Rege F."/>
            <person name="Reyes R."/>
            <person name="Rise C."/>
            <person name="Rogov P."/>
            <person name="Ross K."/>
            <person name="Ryan E."/>
            <person name="Settipalli S."/>
            <person name="Shea T."/>
            <person name="Sherpa N."/>
            <person name="Shi L."/>
            <person name="Shih D."/>
            <person name="Sparrow T."/>
            <person name="Spaulding J."/>
            <person name="Stalker J."/>
            <person name="Stange-Thomann N."/>
            <person name="Stavropoulos S."/>
            <person name="Stone C."/>
            <person name="Strader C."/>
            <person name="Tesfaye S."/>
            <person name="Thomson T."/>
            <person name="Thoulutsang Y."/>
            <person name="Thoulutsang D."/>
            <person name="Topham K."/>
            <person name="Topping I."/>
            <person name="Tsamla T."/>
            <person name="Vassiliev H."/>
            <person name="Vo A."/>
            <person name="Wangchuk T."/>
            <person name="Wangdi T."/>
            <person name="Weiand M."/>
            <person name="Wilkinson J."/>
            <person name="Wilson A."/>
            <person name="Yadav S."/>
            <person name="Young G."/>
            <person name="Yu Q."/>
            <person name="Zembek L."/>
            <person name="Zhong D."/>
            <person name="Zimmer A."/>
            <person name="Zwirko Z."/>
            <person name="Jaffe D.B."/>
            <person name="Alvarez P."/>
            <person name="Brockman W."/>
            <person name="Butler J."/>
            <person name="Chin C."/>
            <person name="Gnerre S."/>
            <person name="Grabherr M."/>
            <person name="Kleber M."/>
            <person name="Mauceli E."/>
            <person name="MacCallum I."/>
        </authorList>
    </citation>
    <scope>NUCLEOTIDE SEQUENCE [LARGE SCALE GENOMIC DNA]</scope>
    <source>
        <strain evidence="1 2">TSC#14021-0224.01</strain>
    </source>
</reference>
<proteinExistence type="predicted"/>
<protein>
    <submittedName>
        <fullName evidence="1">Uncharacterized protein</fullName>
    </submittedName>
</protein>
<keyword evidence="2" id="KW-1185">Reference proteome</keyword>
<name>B3ND49_DROER</name>
<dbReference type="Proteomes" id="UP000008711">
    <property type="component" value="Unassembled WGS sequence"/>
</dbReference>
<dbReference type="eggNOG" id="ENOG502TCE5">
    <property type="taxonomic scope" value="Eukaryota"/>
</dbReference>
<gene>
    <name evidence="1" type="primary">Dere\GG13715</name>
    <name evidence="1" type="synonym">dere_GLEANR_13955</name>
    <name evidence="1" type="synonym">GG13715</name>
    <name evidence="1" type="ORF">Dere_GG13715</name>
</gene>
<sequence>MYIMLLQIEFIKIDNALDILYSMEEDLYKCLSSVQDMIRKYNAPGRYIISMEPFAEDFPLRNSKSTDLDATSMRSCDSEMDMLSQLYGARSTQELDGSYVEVRYKFIKLKRDIEGTLTHFLRIIDCADRQEKISHRVLKYSQKGQRKLCRH</sequence>
<evidence type="ECO:0000313" key="2">
    <source>
        <dbReference type="Proteomes" id="UP000008711"/>
    </source>
</evidence>
<dbReference type="AlphaFoldDB" id="B3ND49"/>
<accession>B3ND49</accession>
<dbReference type="HOGENOM" id="CLU_1679751_0_0_1"/>
<dbReference type="OrthoDB" id="7827302at2759"/>
<dbReference type="KEGG" id="der:6545738"/>
<evidence type="ECO:0000313" key="1">
    <source>
        <dbReference type="EMBL" id="EDV51771.2"/>
    </source>
</evidence>
<reference evidence="1 2" key="2">
    <citation type="journal article" date="2008" name="Bioinformatics">
        <title>Assembly reconciliation.</title>
        <authorList>
            <person name="Zimin A.V."/>
            <person name="Smith D.R."/>
            <person name="Sutton G."/>
            <person name="Yorke J.A."/>
        </authorList>
    </citation>
    <scope>NUCLEOTIDE SEQUENCE [LARGE SCALE GENOMIC DNA]</scope>
    <source>
        <strain evidence="1 2">TSC#14021-0224.01</strain>
    </source>
</reference>
<dbReference type="EMBL" id="CH954178">
    <property type="protein sequence ID" value="EDV51771.2"/>
    <property type="molecule type" value="Genomic_DNA"/>
</dbReference>